<dbReference type="Pfam" id="PF05569">
    <property type="entry name" value="Peptidase_M56"/>
    <property type="match status" value="1"/>
</dbReference>
<sequence length="373" mass="43019">MHLSVSSILISILLASALIVIMQWMLSHRAAYKALRIDFLSIFAIIIGLRLFLPFEFINTHTISSHKVLPVIYAMGNQQVRTPTASITVLNIFKIIWLVGFVIGLMKLIYDFGQFHKVVINLEPVPNNYLAPSVAKLIPEQVKLLYLPIRVSPFTLGVMQPKIVLPKIQLTPTEQENIIKHELCHIRSYDVLKRYVIELLVCIYWWLPLIYLFRSQVNQIIEMNVDYQMVKKGSKTEYSKYVHSLMSVASLIATQPQNSQFNFPKFTINEQPTLEDRIFFLLEGYNVRHTSLFFKIVLVLLPLLITSVIIEPEHYDRKDMEGTYSVIPSSHKNYILKKGDKYYLIVKGKNAGRLPNYTGAKDPKLKQLPVRSK</sequence>
<proteinExistence type="predicted"/>
<organism evidence="3 4">
    <name type="scientific">Bombilactobacillus mellifer</name>
    <dbReference type="NCBI Taxonomy" id="1218492"/>
    <lineage>
        <taxon>Bacteria</taxon>
        <taxon>Bacillati</taxon>
        <taxon>Bacillota</taxon>
        <taxon>Bacilli</taxon>
        <taxon>Lactobacillales</taxon>
        <taxon>Lactobacillaceae</taxon>
        <taxon>Bombilactobacillus</taxon>
    </lineage>
</organism>
<feature type="transmembrane region" description="Helical" evidence="1">
    <location>
        <begin position="292"/>
        <end position="310"/>
    </location>
</feature>
<dbReference type="STRING" id="1218492.JG30_00590"/>
<dbReference type="EMBL" id="JXJQ01000001">
    <property type="protein sequence ID" value="KJY63379.1"/>
    <property type="molecule type" value="Genomic_DNA"/>
</dbReference>
<feature type="transmembrane region" description="Helical" evidence="1">
    <location>
        <begin position="92"/>
        <end position="110"/>
    </location>
</feature>
<dbReference type="AlphaFoldDB" id="A0A0F4LYI7"/>
<dbReference type="InterPro" id="IPR008756">
    <property type="entry name" value="Peptidase_M56"/>
</dbReference>
<dbReference type="CDD" id="cd07341">
    <property type="entry name" value="M56_BlaR1_MecR1_like"/>
    <property type="match status" value="1"/>
</dbReference>
<name>A0A0F4LYI7_9LACO</name>
<reference evidence="3 4" key="1">
    <citation type="submission" date="2015-01" db="EMBL/GenBank/DDBJ databases">
        <title>Comparative genomics of the lactic acid bacteria isolated from the honey bee gut.</title>
        <authorList>
            <person name="Ellegaard K.M."/>
            <person name="Tamarit D."/>
            <person name="Javelind E."/>
            <person name="Olofsson T."/>
            <person name="Andersson S.G."/>
            <person name="Vasquez A."/>
        </authorList>
    </citation>
    <scope>NUCLEOTIDE SEQUENCE [LARGE SCALE GENOMIC DNA]</scope>
    <source>
        <strain evidence="3 4">Bin4</strain>
    </source>
</reference>
<dbReference type="PATRIC" id="fig|1218492.5.peg.171"/>
<feature type="transmembrane region" description="Helical" evidence="1">
    <location>
        <begin position="6"/>
        <end position="25"/>
    </location>
</feature>
<dbReference type="OrthoDB" id="9770467at2"/>
<protein>
    <recommendedName>
        <fullName evidence="2">Peptidase M56 domain-containing protein</fullName>
    </recommendedName>
</protein>
<evidence type="ECO:0000313" key="3">
    <source>
        <dbReference type="EMBL" id="KJY63379.1"/>
    </source>
</evidence>
<evidence type="ECO:0000259" key="2">
    <source>
        <dbReference type="Pfam" id="PF05569"/>
    </source>
</evidence>
<dbReference type="Proteomes" id="UP000033558">
    <property type="component" value="Unassembled WGS sequence"/>
</dbReference>
<evidence type="ECO:0000313" key="4">
    <source>
        <dbReference type="Proteomes" id="UP000033558"/>
    </source>
</evidence>
<dbReference type="PANTHER" id="PTHR34978">
    <property type="entry name" value="POSSIBLE SENSOR-TRANSDUCER PROTEIN BLAR"/>
    <property type="match status" value="1"/>
</dbReference>
<gene>
    <name evidence="3" type="ORF">JG30_00590</name>
</gene>
<keyword evidence="4" id="KW-1185">Reference proteome</keyword>
<dbReference type="InterPro" id="IPR052173">
    <property type="entry name" value="Beta-lactam_resp_regulator"/>
</dbReference>
<dbReference type="PANTHER" id="PTHR34978:SF3">
    <property type="entry name" value="SLR0241 PROTEIN"/>
    <property type="match status" value="1"/>
</dbReference>
<feature type="domain" description="Peptidase M56" evidence="2">
    <location>
        <begin position="11"/>
        <end position="255"/>
    </location>
</feature>
<feature type="transmembrane region" description="Helical" evidence="1">
    <location>
        <begin position="195"/>
        <end position="213"/>
    </location>
</feature>
<keyword evidence="1" id="KW-1133">Transmembrane helix</keyword>
<comment type="caution">
    <text evidence="3">The sequence shown here is derived from an EMBL/GenBank/DDBJ whole genome shotgun (WGS) entry which is preliminary data.</text>
</comment>
<keyword evidence="1" id="KW-0812">Transmembrane</keyword>
<keyword evidence="1" id="KW-0472">Membrane</keyword>
<evidence type="ECO:0000256" key="1">
    <source>
        <dbReference type="SAM" id="Phobius"/>
    </source>
</evidence>
<feature type="transmembrane region" description="Helical" evidence="1">
    <location>
        <begin position="37"/>
        <end position="55"/>
    </location>
</feature>
<dbReference type="RefSeq" id="WP_046315166.1">
    <property type="nucleotide sequence ID" value="NZ_JBHSZT010000003.1"/>
</dbReference>
<dbReference type="HOGENOM" id="CLU_054567_0_0_9"/>
<accession>A0A0F4LYI7</accession>